<gene>
    <name evidence="1" type="ORF">AEK19_MT2133</name>
</gene>
<proteinExistence type="predicted"/>
<sequence>MFVSLSCNSLGMINLSSREINQSILQTGCRNI</sequence>
<dbReference type="EMBL" id="KY774314">
    <property type="protein sequence ID" value="ART32283.1"/>
    <property type="molecule type" value="Genomic_DNA"/>
</dbReference>
<name>A0A1Y0B4G6_9LAMI</name>
<geneLocation type="mitochondrion" evidence="1"/>
<accession>A0A1Y0B4G6</accession>
<protein>
    <submittedName>
        <fullName evidence="1">Uncharacterized protein</fullName>
    </submittedName>
</protein>
<reference evidence="1" key="1">
    <citation type="submission" date="2017-03" db="EMBL/GenBank/DDBJ databases">
        <title>The mitochondrial genome of the carnivorous plant Utricularia reniformis (Lentibulariaceae): structure, comparative analysis and evolutionary landmarks.</title>
        <authorList>
            <person name="Silva S.R."/>
            <person name="Alvarenga D.O."/>
            <person name="Michael T.P."/>
            <person name="Miranda V.F.O."/>
            <person name="Varani A.M."/>
        </authorList>
    </citation>
    <scope>NUCLEOTIDE SEQUENCE</scope>
</reference>
<keyword evidence="1" id="KW-0496">Mitochondrion</keyword>
<dbReference type="AlphaFoldDB" id="A0A1Y0B4G6"/>
<evidence type="ECO:0000313" key="1">
    <source>
        <dbReference type="EMBL" id="ART32283.1"/>
    </source>
</evidence>
<organism evidence="1">
    <name type="scientific">Utricularia reniformis</name>
    <dbReference type="NCBI Taxonomy" id="192314"/>
    <lineage>
        <taxon>Eukaryota</taxon>
        <taxon>Viridiplantae</taxon>
        <taxon>Streptophyta</taxon>
        <taxon>Embryophyta</taxon>
        <taxon>Tracheophyta</taxon>
        <taxon>Spermatophyta</taxon>
        <taxon>Magnoliopsida</taxon>
        <taxon>eudicotyledons</taxon>
        <taxon>Gunneridae</taxon>
        <taxon>Pentapetalae</taxon>
        <taxon>asterids</taxon>
        <taxon>lamiids</taxon>
        <taxon>Lamiales</taxon>
        <taxon>Lentibulariaceae</taxon>
        <taxon>Utricularia</taxon>
    </lineage>
</organism>